<keyword evidence="3" id="KW-1185">Reference proteome</keyword>
<dbReference type="SUPFAM" id="SSF69572">
    <property type="entry name" value="Activating enzymes of the ubiquitin-like proteins"/>
    <property type="match status" value="1"/>
</dbReference>
<dbReference type="CDD" id="cd01483">
    <property type="entry name" value="E1_enzyme_family"/>
    <property type="match status" value="1"/>
</dbReference>
<dbReference type="AlphaFoldDB" id="A0A512RJ66"/>
<dbReference type="InterPro" id="IPR000594">
    <property type="entry name" value="ThiF_NAD_FAD-bd"/>
</dbReference>
<gene>
    <name evidence="2" type="ORF">CCY01nite_20160</name>
</gene>
<name>A0A512RJ66_9BACT</name>
<dbReference type="PANTHER" id="PTHR43267:SF3">
    <property type="entry name" value="THIF PROTEIN"/>
    <property type="match status" value="1"/>
</dbReference>
<protein>
    <recommendedName>
        <fullName evidence="1">THIF-type NAD/FAD binding fold domain-containing protein</fullName>
    </recommendedName>
</protein>
<feature type="domain" description="THIF-type NAD/FAD binding fold" evidence="1">
    <location>
        <begin position="100"/>
        <end position="336"/>
    </location>
</feature>
<dbReference type="Proteomes" id="UP000321436">
    <property type="component" value="Unassembled WGS sequence"/>
</dbReference>
<proteinExistence type="predicted"/>
<dbReference type="EMBL" id="BKAU01000001">
    <property type="protein sequence ID" value="GEP95756.1"/>
    <property type="molecule type" value="Genomic_DNA"/>
</dbReference>
<comment type="caution">
    <text evidence="2">The sequence shown here is derived from an EMBL/GenBank/DDBJ whole genome shotgun (WGS) entry which is preliminary data.</text>
</comment>
<accession>A0A512RJ66</accession>
<dbReference type="GO" id="GO:0061503">
    <property type="term" value="F:tRNA threonylcarbamoyladenosine dehydratase"/>
    <property type="evidence" value="ECO:0007669"/>
    <property type="project" value="TreeGrafter"/>
</dbReference>
<dbReference type="Gene3D" id="3.40.50.720">
    <property type="entry name" value="NAD(P)-binding Rossmann-like Domain"/>
    <property type="match status" value="1"/>
</dbReference>
<dbReference type="GO" id="GO:0061504">
    <property type="term" value="P:cyclic threonylcarbamoyladenosine biosynthetic process"/>
    <property type="evidence" value="ECO:0007669"/>
    <property type="project" value="TreeGrafter"/>
</dbReference>
<dbReference type="InterPro" id="IPR045886">
    <property type="entry name" value="ThiF/MoeB/HesA"/>
</dbReference>
<dbReference type="Pfam" id="PF00899">
    <property type="entry name" value="ThiF"/>
    <property type="match status" value="1"/>
</dbReference>
<dbReference type="GO" id="GO:0008641">
    <property type="term" value="F:ubiquitin-like modifier activating enzyme activity"/>
    <property type="evidence" value="ECO:0007669"/>
    <property type="project" value="InterPro"/>
</dbReference>
<dbReference type="InterPro" id="IPR035985">
    <property type="entry name" value="Ubiquitin-activating_enz"/>
</dbReference>
<evidence type="ECO:0000313" key="3">
    <source>
        <dbReference type="Proteomes" id="UP000321436"/>
    </source>
</evidence>
<dbReference type="PANTHER" id="PTHR43267">
    <property type="entry name" value="TRNA THREONYLCARBAMOYLADENOSINE DEHYDRATASE"/>
    <property type="match status" value="1"/>
</dbReference>
<evidence type="ECO:0000313" key="2">
    <source>
        <dbReference type="EMBL" id="GEP95756.1"/>
    </source>
</evidence>
<sequence>MTYSPVFYRASGSGEKDALLALLRENPAIKVYDELHGQLKELIKSRHPTRVLSAEETEAAIAAHLAGRPEEDYGVWVYYPWSERLVHLLDEEEFIAMRTSRNIYKIKVEERDLLIRKKIGVIGLSVGQTIALTLAMERIGGELRLADFDDLELSNMNRIRTSVHNLGVPKVISAAREIAELDPFIKVKCYTDGATEENLQDFLTGGGQLDLLVEECDSLNVKILSRIRAKALRMPVVMEMNDRGMLDIERYDLEPDYPMMHGLIPDIDMETLSNLTTEQKVPILGPMVGGEAMSSRMKYSLTQIGKTITAWPQLASSVMLGGGMVADTCRRILLDELKVSGRFYVDFEQLIK</sequence>
<organism evidence="2 3">
    <name type="scientific">Chitinophaga cymbidii</name>
    <dbReference type="NCBI Taxonomy" id="1096750"/>
    <lineage>
        <taxon>Bacteria</taxon>
        <taxon>Pseudomonadati</taxon>
        <taxon>Bacteroidota</taxon>
        <taxon>Chitinophagia</taxon>
        <taxon>Chitinophagales</taxon>
        <taxon>Chitinophagaceae</taxon>
        <taxon>Chitinophaga</taxon>
    </lineage>
</organism>
<reference evidence="2 3" key="1">
    <citation type="submission" date="2019-07" db="EMBL/GenBank/DDBJ databases">
        <title>Whole genome shotgun sequence of Chitinophaga cymbidii NBRC 109752.</title>
        <authorList>
            <person name="Hosoyama A."/>
            <person name="Uohara A."/>
            <person name="Ohji S."/>
            <person name="Ichikawa N."/>
        </authorList>
    </citation>
    <scope>NUCLEOTIDE SEQUENCE [LARGE SCALE GENOMIC DNA]</scope>
    <source>
        <strain evidence="2 3">NBRC 109752</strain>
    </source>
</reference>
<evidence type="ECO:0000259" key="1">
    <source>
        <dbReference type="Pfam" id="PF00899"/>
    </source>
</evidence>